<reference evidence="1 2" key="1">
    <citation type="submission" date="2018-11" db="EMBL/GenBank/DDBJ databases">
        <authorList>
            <consortium name="Pathogen Informatics"/>
        </authorList>
    </citation>
    <scope>NUCLEOTIDE SEQUENCE [LARGE SCALE GENOMIC DNA]</scope>
    <source>
        <strain evidence="1 2">Zambia</strain>
    </source>
</reference>
<evidence type="ECO:0000313" key="1">
    <source>
        <dbReference type="EMBL" id="VDO81494.1"/>
    </source>
</evidence>
<keyword evidence="2" id="KW-1185">Reference proteome</keyword>
<name>A0A183LXC4_9TREM</name>
<organism evidence="1 2">
    <name type="scientific">Schistosoma margrebowiei</name>
    <dbReference type="NCBI Taxonomy" id="48269"/>
    <lineage>
        <taxon>Eukaryota</taxon>
        <taxon>Metazoa</taxon>
        <taxon>Spiralia</taxon>
        <taxon>Lophotrochozoa</taxon>
        <taxon>Platyhelminthes</taxon>
        <taxon>Trematoda</taxon>
        <taxon>Digenea</taxon>
        <taxon>Strigeidida</taxon>
        <taxon>Schistosomatoidea</taxon>
        <taxon>Schistosomatidae</taxon>
        <taxon>Schistosoma</taxon>
    </lineage>
</organism>
<sequence length="52" mass="5541">MLVGGSRQKTLDLGFVLIGTRHQGVPLILADSIHSHPASQSETSPLSYPGRD</sequence>
<dbReference type="AlphaFoldDB" id="A0A183LXC4"/>
<gene>
    <name evidence="1" type="ORF">SMRZ_LOCUS8449</name>
</gene>
<dbReference type="Proteomes" id="UP000277204">
    <property type="component" value="Unassembled WGS sequence"/>
</dbReference>
<evidence type="ECO:0000313" key="2">
    <source>
        <dbReference type="Proteomes" id="UP000277204"/>
    </source>
</evidence>
<proteinExistence type="predicted"/>
<protein>
    <submittedName>
        <fullName evidence="1">Uncharacterized protein</fullName>
    </submittedName>
</protein>
<accession>A0A183LXC4</accession>
<dbReference type="EMBL" id="UZAI01003671">
    <property type="protein sequence ID" value="VDO81494.1"/>
    <property type="molecule type" value="Genomic_DNA"/>
</dbReference>